<feature type="domain" description="Protein YjdM N-terminal" evidence="3">
    <location>
        <begin position="3"/>
        <end position="30"/>
    </location>
</feature>
<dbReference type="PANTHER" id="PTHR30305">
    <property type="entry name" value="PROTEIN YJDM-RELATED"/>
    <property type="match status" value="1"/>
</dbReference>
<dbReference type="InterPro" id="IPR013988">
    <property type="entry name" value="YjdM_C"/>
</dbReference>
<reference evidence="4 5" key="1">
    <citation type="submission" date="2020-12" db="EMBL/GenBank/DDBJ databases">
        <authorList>
            <person name="Lu T."/>
            <person name="Wang Q."/>
            <person name="Han X."/>
        </authorList>
    </citation>
    <scope>NUCLEOTIDE SEQUENCE [LARGE SCALE GENOMIC DNA]</scope>
    <source>
        <strain evidence="4 5">WQ 585</strain>
    </source>
</reference>
<name>A0ABS1EH23_9BURK</name>
<evidence type="ECO:0000259" key="2">
    <source>
        <dbReference type="Pfam" id="PF03831"/>
    </source>
</evidence>
<dbReference type="Gene3D" id="2.30.30.40">
    <property type="entry name" value="SH3 Domains"/>
    <property type="match status" value="1"/>
</dbReference>
<feature type="domain" description="Protein YjdM C-terminal" evidence="2">
    <location>
        <begin position="44"/>
        <end position="109"/>
    </location>
</feature>
<comment type="similarity">
    <text evidence="1">Belongs to the YjdM family.</text>
</comment>
<dbReference type="Gene3D" id="2.20.25.10">
    <property type="match status" value="1"/>
</dbReference>
<dbReference type="SUPFAM" id="SSF82057">
    <property type="entry name" value="Prokaryotic SH3-related domain"/>
    <property type="match status" value="1"/>
</dbReference>
<evidence type="ECO:0000256" key="1">
    <source>
        <dbReference type="ARBA" id="ARBA00009248"/>
    </source>
</evidence>
<dbReference type="Proteomes" id="UP000635316">
    <property type="component" value="Unassembled WGS sequence"/>
</dbReference>
<evidence type="ECO:0000259" key="3">
    <source>
        <dbReference type="Pfam" id="PF08274"/>
    </source>
</evidence>
<organism evidence="4 5">
    <name type="scientific">Advenella mandrilli</name>
    <dbReference type="NCBI Taxonomy" id="2800330"/>
    <lineage>
        <taxon>Bacteria</taxon>
        <taxon>Pseudomonadati</taxon>
        <taxon>Pseudomonadota</taxon>
        <taxon>Betaproteobacteria</taxon>
        <taxon>Burkholderiales</taxon>
        <taxon>Alcaligenaceae</taxon>
    </lineage>
</organism>
<dbReference type="SUPFAM" id="SSF57783">
    <property type="entry name" value="Zinc beta-ribbon"/>
    <property type="match status" value="1"/>
</dbReference>
<evidence type="ECO:0000313" key="5">
    <source>
        <dbReference type="Proteomes" id="UP000635316"/>
    </source>
</evidence>
<accession>A0ABS1EH23</accession>
<dbReference type="Pfam" id="PF03831">
    <property type="entry name" value="YjdM"/>
    <property type="match status" value="1"/>
</dbReference>
<gene>
    <name evidence="4" type="ORF">JHL22_13900</name>
</gene>
<keyword evidence="5" id="KW-1185">Reference proteome</keyword>
<protein>
    <submittedName>
        <fullName evidence="4">Alkylphosphonate utilization protein</fullName>
    </submittedName>
</protein>
<dbReference type="NCBIfam" id="TIGR00686">
    <property type="entry name" value="phnA"/>
    <property type="match status" value="1"/>
</dbReference>
<dbReference type="Pfam" id="PF08274">
    <property type="entry name" value="Zn_Ribbon_YjdM"/>
    <property type="match status" value="1"/>
</dbReference>
<dbReference type="InterPro" id="IPR004624">
    <property type="entry name" value="YjdM"/>
</dbReference>
<evidence type="ECO:0000313" key="4">
    <source>
        <dbReference type="EMBL" id="MBK1782305.1"/>
    </source>
</evidence>
<proteinExistence type="inferred from homology"/>
<dbReference type="PANTHER" id="PTHR30305:SF3">
    <property type="entry name" value="PROTEIN YJDM"/>
    <property type="match status" value="1"/>
</dbReference>
<comment type="caution">
    <text evidence="4">The sequence shown here is derived from an EMBL/GenBank/DDBJ whole genome shotgun (WGS) entry which is preliminary data.</text>
</comment>
<dbReference type="EMBL" id="JAENGP010000017">
    <property type="protein sequence ID" value="MBK1782305.1"/>
    <property type="molecule type" value="Genomic_DNA"/>
</dbReference>
<sequence>MSFPPCPQCASELAYNDGIQFVCPECGHEWLEGEEAQSEEGRVVKDSNGTVLQDGDSVTLIKDLKIKGSSQVIKQGTKVKSIRIVDGDHDIACKIDGSNMMLKSEFLKKI</sequence>
<dbReference type="InterPro" id="IPR013987">
    <property type="entry name" value="YjdM_N"/>
</dbReference>